<reference evidence="2" key="2">
    <citation type="submission" date="2023-05" db="EMBL/GenBank/DDBJ databases">
        <authorList>
            <consortium name="Lawrence Berkeley National Laboratory"/>
            <person name="Steindorff A."/>
            <person name="Hensen N."/>
            <person name="Bonometti L."/>
            <person name="Westerberg I."/>
            <person name="Brannstrom I.O."/>
            <person name="Guillou S."/>
            <person name="Cros-Aarteil S."/>
            <person name="Calhoun S."/>
            <person name="Haridas S."/>
            <person name="Kuo A."/>
            <person name="Mondo S."/>
            <person name="Pangilinan J."/>
            <person name="Riley R."/>
            <person name="Labutti K."/>
            <person name="Andreopoulos B."/>
            <person name="Lipzen A."/>
            <person name="Chen C."/>
            <person name="Yanf M."/>
            <person name="Daum C."/>
            <person name="Ng V."/>
            <person name="Clum A."/>
            <person name="Ohm R."/>
            <person name="Martin F."/>
            <person name="Silar P."/>
            <person name="Natvig D."/>
            <person name="Lalanne C."/>
            <person name="Gautier V."/>
            <person name="Ament-Velasquez S.L."/>
            <person name="Kruys A."/>
            <person name="Hutchinson M.I."/>
            <person name="Powell A.J."/>
            <person name="Barry K."/>
            <person name="Miller A.N."/>
            <person name="Grigoriev I.V."/>
            <person name="Debuchy R."/>
            <person name="Gladieux P."/>
            <person name="Thoren M.H."/>
            <person name="Johannesson H."/>
        </authorList>
    </citation>
    <scope>NUCLEOTIDE SEQUENCE</scope>
    <source>
        <strain evidence="2">CBS 532.94</strain>
    </source>
</reference>
<evidence type="ECO:0008006" key="4">
    <source>
        <dbReference type="Google" id="ProtNLM"/>
    </source>
</evidence>
<dbReference type="EMBL" id="MU860880">
    <property type="protein sequence ID" value="KAK4232794.1"/>
    <property type="molecule type" value="Genomic_DNA"/>
</dbReference>
<feature type="compositionally biased region" description="Acidic residues" evidence="1">
    <location>
        <begin position="391"/>
        <end position="403"/>
    </location>
</feature>
<evidence type="ECO:0000256" key="1">
    <source>
        <dbReference type="SAM" id="MobiDB-lite"/>
    </source>
</evidence>
<proteinExistence type="predicted"/>
<dbReference type="Pfam" id="PF12013">
    <property type="entry name" value="OrsD"/>
    <property type="match status" value="1"/>
</dbReference>
<dbReference type="Proteomes" id="UP001303760">
    <property type="component" value="Unassembled WGS sequence"/>
</dbReference>
<gene>
    <name evidence="2" type="ORF">C8A03DRAFT_39574</name>
</gene>
<evidence type="ECO:0000313" key="2">
    <source>
        <dbReference type="EMBL" id="KAK4232794.1"/>
    </source>
</evidence>
<organism evidence="2 3">
    <name type="scientific">Achaetomium macrosporum</name>
    <dbReference type="NCBI Taxonomy" id="79813"/>
    <lineage>
        <taxon>Eukaryota</taxon>
        <taxon>Fungi</taxon>
        <taxon>Dikarya</taxon>
        <taxon>Ascomycota</taxon>
        <taxon>Pezizomycotina</taxon>
        <taxon>Sordariomycetes</taxon>
        <taxon>Sordariomycetidae</taxon>
        <taxon>Sordariales</taxon>
        <taxon>Chaetomiaceae</taxon>
        <taxon>Achaetomium</taxon>
    </lineage>
</organism>
<accession>A0AAN7C000</accession>
<comment type="caution">
    <text evidence="2">The sequence shown here is derived from an EMBL/GenBank/DDBJ whole genome shotgun (WGS) entry which is preliminary data.</text>
</comment>
<keyword evidence="3" id="KW-1185">Reference proteome</keyword>
<evidence type="ECO:0000313" key="3">
    <source>
        <dbReference type="Proteomes" id="UP001303760"/>
    </source>
</evidence>
<feature type="region of interest" description="Disordered" evidence="1">
    <location>
        <begin position="377"/>
        <end position="475"/>
    </location>
</feature>
<feature type="compositionally biased region" description="Acidic residues" evidence="1">
    <location>
        <begin position="431"/>
        <end position="473"/>
    </location>
</feature>
<sequence length="725" mass="81554">MGDHPASSLPPRWCRWPQPELDRRLAELGLIINAPEPAVICRSCGYALQPNGECVTRHLADKHGIQKELRHGLTPYIHSLRLPDPNTLPLRSDWSPAHPNLAPRAGVACRHCNYRTTSVDLVTRHLAKAHNRRRAQRQKGWLRDEVFQGVVLQSWTQNGARGYWIATQGPSVRERQETASSWLRDQATTEQRAVIDQLHQAERDRLAARSAAAQQTDGTSTPDLALHTNWMRRTGWLRTFDGASRDVLVRLALPPCPEGDGLRLNAPGNQVQIWSPREDEERLSRIASALRGLQGRCEDTAPFEIVGRQTTARAYWRLFLRFLCFSFRLWRLPEGARASLCRRSLTETQHTALRAAWSALGEDPRTRVERGAGYISAAVDESNAAQPGNWSDDDSRDDTDDSGTETGADDTRTSPRFSSSRYIGRSPVADDNCDDDLGGSYDENDATDQVDSDSDYGESEEDAASSTEDESDTASDPYYQDILLRLAGFLVTEPFRGGQASSTLLVYFSGVIGLSADGSTYMRPLQYTPKLSALIYCARLVLLETVLPRFSHDYVRIPARPRRHQVERLNKVRRKAFCIGCQAPVGELLSLRGYGRKLARTDGPVFRFRWSDDGQVLSWDDGRISMQQFRALSHDLLRSVTSSTRRLMYDLEPQCDLHTVRDKMSTVAKGYSFVTEPANRLQDAFLALSERACLSRLDGLIGRNGWDQQAVRRYMALHDQMLADL</sequence>
<name>A0AAN7C000_9PEZI</name>
<dbReference type="InterPro" id="IPR022698">
    <property type="entry name" value="OrsD"/>
</dbReference>
<reference evidence="2" key="1">
    <citation type="journal article" date="2023" name="Mol. Phylogenet. Evol.">
        <title>Genome-scale phylogeny and comparative genomics of the fungal order Sordariales.</title>
        <authorList>
            <person name="Hensen N."/>
            <person name="Bonometti L."/>
            <person name="Westerberg I."/>
            <person name="Brannstrom I.O."/>
            <person name="Guillou S."/>
            <person name="Cros-Aarteil S."/>
            <person name="Calhoun S."/>
            <person name="Haridas S."/>
            <person name="Kuo A."/>
            <person name="Mondo S."/>
            <person name="Pangilinan J."/>
            <person name="Riley R."/>
            <person name="LaButti K."/>
            <person name="Andreopoulos B."/>
            <person name="Lipzen A."/>
            <person name="Chen C."/>
            <person name="Yan M."/>
            <person name="Daum C."/>
            <person name="Ng V."/>
            <person name="Clum A."/>
            <person name="Steindorff A."/>
            <person name="Ohm R.A."/>
            <person name="Martin F."/>
            <person name="Silar P."/>
            <person name="Natvig D.O."/>
            <person name="Lalanne C."/>
            <person name="Gautier V."/>
            <person name="Ament-Velasquez S.L."/>
            <person name="Kruys A."/>
            <person name="Hutchinson M.I."/>
            <person name="Powell A.J."/>
            <person name="Barry K."/>
            <person name="Miller A.N."/>
            <person name="Grigoriev I.V."/>
            <person name="Debuchy R."/>
            <person name="Gladieux P."/>
            <person name="Hiltunen Thoren M."/>
            <person name="Johannesson H."/>
        </authorList>
    </citation>
    <scope>NUCLEOTIDE SEQUENCE</scope>
    <source>
        <strain evidence="2">CBS 532.94</strain>
    </source>
</reference>
<protein>
    <recommendedName>
        <fullName evidence="4">C2H2-type domain-containing protein</fullName>
    </recommendedName>
</protein>
<dbReference type="AlphaFoldDB" id="A0AAN7C000"/>
<feature type="non-terminal residue" evidence="2">
    <location>
        <position position="725"/>
    </location>
</feature>